<dbReference type="CDD" id="cd20220">
    <property type="entry name" value="PFM_natterin-3-like"/>
    <property type="match status" value="1"/>
</dbReference>
<dbReference type="InterPro" id="IPR004991">
    <property type="entry name" value="Aerolysin-like"/>
</dbReference>
<dbReference type="InterPro" id="IPR053237">
    <property type="entry name" value="Natterin_C"/>
</dbReference>
<proteinExistence type="predicted"/>
<dbReference type="Gene3D" id="2.170.15.10">
    <property type="entry name" value="Proaerolysin, chain A, domain 3"/>
    <property type="match status" value="2"/>
</dbReference>
<dbReference type="PANTHER" id="PTHR39244">
    <property type="entry name" value="NATTERIN-4"/>
    <property type="match status" value="1"/>
</dbReference>
<feature type="compositionally biased region" description="Low complexity" evidence="1">
    <location>
        <begin position="310"/>
        <end position="321"/>
    </location>
</feature>
<protein>
    <submittedName>
        <fullName evidence="2">Uncharacterized protein</fullName>
    </submittedName>
</protein>
<sequence length="713" mass="80730">MRSNLVWELKKLIWHFMVTFWGSMQQQGKGRRGVRKEQQNELCDLNHLACFDSDRILFTSFRPNPVYSRWPLLLLLVLASASPQVQTPDENVSALKPDVAKIRANVSVSIIRRVLPPAPIRQKIPVNSTLPEFSNTEKLPWVRWNGSIPNGAVSIYNKYTDRIDYICKVGCRSGFYNPSMGSYCHYPNKKEEHLSSSFQILVNEDNFEILEWKEDSYGSVPQNAVRTCSSEEMYVGKNKYGLGKVDLKDKCFYLPWEGREIWYQRSYEVLTHMMVEKDLISDVNYLTNEAKILKDPPKTLQSSTTTNHDLSPVTSTVSLTETTTEERRWDISSSIAFGVTTSITTGIPGIVDGNIQISAGMTFTFSGGKTWTEEISHSSSPYHQTTAARTTWTFPSPHASSEPMNTERPDHLPSLEIITESKLEILRLRWKHADLSSLSSVNPDPEDDVAKIRPIVSVSIIRRVLPPTPFRQEIPVNSTLPEFSNTGKLHWVRWNGSPPNGAVSVYIKYVDRIDYICKVGCHSDPPKTLKTSTARNLSLMNVTKTVSLTETTTDERRWDSSNSFTVGIRTSIKTGIPFVAEGQIEVNAETTHSFSRGNSWTEQISHSFTLELTVPPNHSCTVKMVGYRYNMDIPFTARLQRTYEDGETKSLTISGNYHGVQVGDIEAEVEKCKPLSNSKRFILQQNDRWFGGMVTRMVTECCSSFIKVSPLEL</sequence>
<evidence type="ECO:0000313" key="3">
    <source>
        <dbReference type="Proteomes" id="UP000250572"/>
    </source>
</evidence>
<evidence type="ECO:0000256" key="1">
    <source>
        <dbReference type="SAM" id="MobiDB-lite"/>
    </source>
</evidence>
<dbReference type="SMART" id="SM00696">
    <property type="entry name" value="DM9"/>
    <property type="match status" value="1"/>
</dbReference>
<dbReference type="SUPFAM" id="SSF56973">
    <property type="entry name" value="Aerolisin/ETX pore-forming domain"/>
    <property type="match status" value="2"/>
</dbReference>
<evidence type="ECO:0000313" key="2">
    <source>
        <dbReference type="EMBL" id="PWA24186.1"/>
    </source>
</evidence>
<feature type="region of interest" description="Disordered" evidence="1">
    <location>
        <begin position="297"/>
        <end position="321"/>
    </location>
</feature>
<keyword evidence="3" id="KW-1185">Reference proteome</keyword>
<organism evidence="2 3">
    <name type="scientific">Gambusia affinis</name>
    <name type="common">Western mosquitofish</name>
    <name type="synonym">Heterandria affinis</name>
    <dbReference type="NCBI Taxonomy" id="33528"/>
    <lineage>
        <taxon>Eukaryota</taxon>
        <taxon>Metazoa</taxon>
        <taxon>Chordata</taxon>
        <taxon>Craniata</taxon>
        <taxon>Vertebrata</taxon>
        <taxon>Euteleostomi</taxon>
        <taxon>Actinopterygii</taxon>
        <taxon>Neopterygii</taxon>
        <taxon>Teleostei</taxon>
        <taxon>Neoteleostei</taxon>
        <taxon>Acanthomorphata</taxon>
        <taxon>Ovalentaria</taxon>
        <taxon>Atherinomorphae</taxon>
        <taxon>Cyprinodontiformes</taxon>
        <taxon>Poeciliidae</taxon>
        <taxon>Poeciliinae</taxon>
        <taxon>Gambusia</taxon>
    </lineage>
</organism>
<dbReference type="Pfam" id="PF03318">
    <property type="entry name" value="ETX_MTX2"/>
    <property type="match status" value="1"/>
</dbReference>
<dbReference type="EMBL" id="NHOQ01001472">
    <property type="protein sequence ID" value="PWA24186.1"/>
    <property type="molecule type" value="Genomic_DNA"/>
</dbReference>
<dbReference type="Proteomes" id="UP000250572">
    <property type="component" value="Unassembled WGS sequence"/>
</dbReference>
<dbReference type="InterPro" id="IPR006616">
    <property type="entry name" value="DM9_repeat"/>
</dbReference>
<gene>
    <name evidence="2" type="ORF">CCH79_00016246</name>
</gene>
<dbReference type="PANTHER" id="PTHR39244:SF5">
    <property type="entry name" value="NATTERIN-3-LIKE"/>
    <property type="match status" value="1"/>
</dbReference>
<feature type="compositionally biased region" description="Polar residues" evidence="1">
    <location>
        <begin position="299"/>
        <end position="309"/>
    </location>
</feature>
<reference evidence="2 3" key="1">
    <citation type="journal article" date="2018" name="G3 (Bethesda)">
        <title>A High-Quality Reference Genome for the Invasive Mosquitofish Gambusia affinis Using a Chicago Library.</title>
        <authorList>
            <person name="Hoffberg S.L."/>
            <person name="Troendle N.J."/>
            <person name="Glenn T.C."/>
            <person name="Mahmud O."/>
            <person name="Louha S."/>
            <person name="Chalopin D."/>
            <person name="Bennetzen J.L."/>
            <person name="Mauricio R."/>
        </authorList>
    </citation>
    <scope>NUCLEOTIDE SEQUENCE [LARGE SCALE GENOMIC DNA]</scope>
    <source>
        <strain evidence="2">NE01/NJP1002.9</strain>
        <tissue evidence="2">Muscle</tissue>
    </source>
</reference>
<name>A0A315VMD3_GAMAF</name>
<accession>A0A315VMD3</accession>
<comment type="caution">
    <text evidence="2">The sequence shown here is derived from an EMBL/GenBank/DDBJ whole genome shotgun (WGS) entry which is preliminary data.</text>
</comment>
<dbReference type="AlphaFoldDB" id="A0A315VMD3"/>
<dbReference type="Pfam" id="PF11901">
    <property type="entry name" value="DM9"/>
    <property type="match status" value="1"/>
</dbReference>